<dbReference type="EMBL" id="JAKROA010000021">
    <property type="protein sequence ID" value="KAL5103078.1"/>
    <property type="molecule type" value="Genomic_DNA"/>
</dbReference>
<sequence>MDRTAFLKETIEEKVREYLESFDVDENVDSAMELKNIVESRQFNEFRQRLLRELLEVVRSSGALGSGDEETLTVISQSSSLQVAEETRPHQQLGEVESSLSSSLTLDMDYLCINRKHLSELAQSLDPRCSDVQRRRDALRQIVGMSSIETQVCDAWTVVPDTATEERRIVDQAGKIRGGNSLETASCIYGIRQGLYDALVDEDAELNFFALKFITKAFSSAFGNVKECYILLADYLEEKFTADGSTMPTLLGGLDINSSEVEKLLRAFYLLHEFNKKLPNNWLRYCEKLTGALMERWLCLLLTGCSPSLEVHSGSPDRRLTPLHVVSLLDPKAQWLSLWMRSAYGCRPMLGRLARNKQLVSTWMTSCVYVFLNKPGPVRCASQPNVYPWRHLEAAYFLHSLHALTNVLCFHETHVKILPVAISKDVVKQLEAEDRASLIRGRALPMRTFMKLFVEFILSLKDTEGGGDFGGGKSLCQMVDGCFQRLASSPVGTVWCFGLSIDNMQMMGRRTGKGNKKSTGVSNPAKDSSQSVVEIMLSHLGVFVHNVVKVSGREDGAVRSNVSVLSQAMANICSTIEGREYFTHSKAAREMQTIAQILAKCLDVVVAVDVIGTYCGRSGSLVEVVMKVVGHLCDVLSKTLLLPQSRQSRVRAEVVRKVLEVLKVLRLKRDNASGE</sequence>
<evidence type="ECO:0000313" key="3">
    <source>
        <dbReference type="Proteomes" id="UP001651158"/>
    </source>
</evidence>
<evidence type="ECO:0000313" key="2">
    <source>
        <dbReference type="EMBL" id="KAL5103078.1"/>
    </source>
</evidence>
<organism evidence="2 3">
    <name type="scientific">Taenia crassiceps</name>
    <dbReference type="NCBI Taxonomy" id="6207"/>
    <lineage>
        <taxon>Eukaryota</taxon>
        <taxon>Metazoa</taxon>
        <taxon>Spiralia</taxon>
        <taxon>Lophotrochozoa</taxon>
        <taxon>Platyhelminthes</taxon>
        <taxon>Cestoda</taxon>
        <taxon>Eucestoda</taxon>
        <taxon>Cyclophyllidea</taxon>
        <taxon>Taeniidae</taxon>
        <taxon>Taenia</taxon>
    </lineage>
</organism>
<dbReference type="InterPro" id="IPR032735">
    <property type="entry name" value="BROMI_M"/>
</dbReference>
<accession>A0ABR4Q0H1</accession>
<reference evidence="2 3" key="1">
    <citation type="journal article" date="2022" name="Front. Cell. Infect. Microbiol.">
        <title>The Genomes of Two Strains of Taenia crassiceps the Animal Model for the Study of Human Cysticercosis.</title>
        <authorList>
            <person name="Bobes R.J."/>
            <person name="Estrada K."/>
            <person name="Rios-Valencia D.G."/>
            <person name="Calderon-Gallegos A."/>
            <person name="de la Torre P."/>
            <person name="Carrero J.C."/>
            <person name="Sanchez-Flores A."/>
            <person name="Laclette J.P."/>
        </authorList>
    </citation>
    <scope>NUCLEOTIDE SEQUENCE [LARGE SCALE GENOMIC DNA]</scope>
    <source>
        <strain evidence="2">WFUcys</strain>
    </source>
</reference>
<dbReference type="Proteomes" id="UP001651158">
    <property type="component" value="Unassembled WGS sequence"/>
</dbReference>
<name>A0ABR4Q0H1_9CEST</name>
<feature type="domain" description="BROMI middle region" evidence="1">
    <location>
        <begin position="187"/>
        <end position="424"/>
    </location>
</feature>
<gene>
    <name evidence="2" type="ORF">TcWFU_006255</name>
</gene>
<proteinExistence type="predicted"/>
<evidence type="ECO:0000259" key="1">
    <source>
        <dbReference type="Pfam" id="PF14961"/>
    </source>
</evidence>
<protein>
    <submittedName>
        <fullName evidence="2">Protein broad-minded</fullName>
    </submittedName>
</protein>
<dbReference type="Pfam" id="PF14961">
    <property type="entry name" value="BROMI"/>
    <property type="match status" value="1"/>
</dbReference>
<comment type="caution">
    <text evidence="2">The sequence shown here is derived from an EMBL/GenBank/DDBJ whole genome shotgun (WGS) entry which is preliminary data.</text>
</comment>
<keyword evidence="3" id="KW-1185">Reference proteome</keyword>